<dbReference type="Proteomes" id="UP000677016">
    <property type="component" value="Unassembled WGS sequence"/>
</dbReference>
<dbReference type="PANTHER" id="PTHR30572">
    <property type="entry name" value="MEMBRANE COMPONENT OF TRANSPORTER-RELATED"/>
    <property type="match status" value="1"/>
</dbReference>
<dbReference type="RefSeq" id="WP_211602051.1">
    <property type="nucleotide sequence ID" value="NZ_JAGSNF010000006.1"/>
</dbReference>
<feature type="transmembrane region" description="Helical" evidence="7">
    <location>
        <begin position="355"/>
        <end position="379"/>
    </location>
</feature>
<gene>
    <name evidence="9" type="ORF">KC207_06235</name>
</gene>
<dbReference type="InterPro" id="IPR003838">
    <property type="entry name" value="ABC3_permease_C"/>
</dbReference>
<evidence type="ECO:0000256" key="1">
    <source>
        <dbReference type="ARBA" id="ARBA00004651"/>
    </source>
</evidence>
<evidence type="ECO:0000313" key="10">
    <source>
        <dbReference type="Proteomes" id="UP000677016"/>
    </source>
</evidence>
<reference evidence="9" key="1">
    <citation type="submission" date="2021-04" db="EMBL/GenBank/DDBJ databases">
        <title>Phycicoccus avicenniae sp. nov., a novel endophytic actinomycetes isolated from branch of Avicennia mariana.</title>
        <authorList>
            <person name="Tuo L."/>
        </authorList>
    </citation>
    <scope>NUCLEOTIDE SEQUENCE</scope>
    <source>
        <strain evidence="9">BSK3Z-2</strain>
    </source>
</reference>
<dbReference type="PANTHER" id="PTHR30572:SF4">
    <property type="entry name" value="ABC TRANSPORTER PERMEASE YTRF"/>
    <property type="match status" value="1"/>
</dbReference>
<evidence type="ECO:0000256" key="6">
    <source>
        <dbReference type="ARBA" id="ARBA00038076"/>
    </source>
</evidence>
<evidence type="ECO:0000256" key="2">
    <source>
        <dbReference type="ARBA" id="ARBA00022475"/>
    </source>
</evidence>
<evidence type="ECO:0000256" key="4">
    <source>
        <dbReference type="ARBA" id="ARBA00022989"/>
    </source>
</evidence>
<dbReference type="AlphaFoldDB" id="A0A941D706"/>
<feature type="transmembrane region" description="Helical" evidence="7">
    <location>
        <begin position="908"/>
        <end position="927"/>
    </location>
</feature>
<sequence>MRARVLLVRRAGAHPLAVLAVTVSVAMALVVVVALRLLTATIGDAGVRSALEVPAADRSLVLSGTLDPGDTAAVDALVADVGGGLPGARVTRVSTVTSRGLPGRAGTDRAALAETDGLAGAVTVVDGRLPAPPEGKPGVVEVVLPVAAADGLDVAVGDRLALTDLVDDDAPPLDVEVVGTVRPDDVDAALWLDLPLGVVGVTSTEFTTYGPFLLAPGTLDGGLLGRSSATWRVELGLTGVDAGSLDGVRADVAEAVTTLRRESGLPLVANDPDTAAPATVPLDGARVSTVVPAELDAARLVADRIRASLLTPVLLLALLGGTALVGSAGLLAGLREEETRLLRVRGASSTRLARLGLGEALAVAAVGVLVTLALAPGTTRAVAGVPGPWWRPADAVDPLLWSTVLPLAAGAVGVAVVTGLWVGRDTRGRSSARLAAGSGLDLALLVLAALALVQLRRYDASGSTTVDPLTGAAPALVVAGFSVLALRLVPLLSRLAVRAGTRRPGLDLAWGGWQLARRGAQQTGVILLVLLAFGMGTIALAHDATVTRAIEDQSAFEAGAPLRVDRGVPGRTSSTTGAVVEEAAGADRVVPVSRGTTSLGGLDGVTVLGLDASAAGTVLDPRADTLRGASWPDLAGRLAAQDRPPPAVPLPEGTERLTLELAVDSPVEIRRFGFRRGDGFTGAVHVEDGRGVVAALPVGGIGEQRRAVTVDLGSRRLTPPLAVVGVEVDLPDFVSALAPAGSVRLDLGQVTADGQEVPVDGLVDGTDDRGLWLALPPAADRPVPVLATPAVAEALQGEDGRRVLLPLGGREVPVEVVGVVDALPTAADPAAGVALDLATVAATPEAGAPGSFRSRTVLEPGEWWSAPADVEAAAAQVRADAAYGTRVVVRDELVAERRADPVNAGMRSAMALVAGASLVLAAVGFAASSTALARRRRAENGVLVALGVPPARLARVLEAERLAVVVGTVAVGLLLGAAAALAVVPLLAGGDGHPQVPAVDVVLPPLTVLGFAGALTLVLTVLGWVVVRDDRRRGRPPGGKS</sequence>
<dbReference type="GO" id="GO:0005886">
    <property type="term" value="C:plasma membrane"/>
    <property type="evidence" value="ECO:0007669"/>
    <property type="project" value="UniProtKB-SubCell"/>
</dbReference>
<organism evidence="9 10">
    <name type="scientific">Phycicoccus avicenniae</name>
    <dbReference type="NCBI Taxonomy" id="2828860"/>
    <lineage>
        <taxon>Bacteria</taxon>
        <taxon>Bacillati</taxon>
        <taxon>Actinomycetota</taxon>
        <taxon>Actinomycetes</taxon>
        <taxon>Micrococcales</taxon>
        <taxon>Intrasporangiaceae</taxon>
        <taxon>Phycicoccus</taxon>
    </lineage>
</organism>
<accession>A0A941D706</accession>
<feature type="transmembrane region" description="Helical" evidence="7">
    <location>
        <begin position="399"/>
        <end position="422"/>
    </location>
</feature>
<feature type="transmembrane region" description="Helical" evidence="7">
    <location>
        <begin position="524"/>
        <end position="542"/>
    </location>
</feature>
<dbReference type="GO" id="GO:0022857">
    <property type="term" value="F:transmembrane transporter activity"/>
    <property type="evidence" value="ECO:0007669"/>
    <property type="project" value="TreeGrafter"/>
</dbReference>
<feature type="transmembrane region" description="Helical" evidence="7">
    <location>
        <begin position="309"/>
        <end position="334"/>
    </location>
</feature>
<proteinExistence type="inferred from homology"/>
<keyword evidence="5 7" id="KW-0472">Membrane</keyword>
<feature type="transmembrane region" description="Helical" evidence="7">
    <location>
        <begin position="473"/>
        <end position="493"/>
    </location>
</feature>
<comment type="caution">
    <text evidence="9">The sequence shown here is derived from an EMBL/GenBank/DDBJ whole genome shotgun (WGS) entry which is preliminary data.</text>
</comment>
<keyword evidence="10" id="KW-1185">Reference proteome</keyword>
<comment type="subcellular location">
    <subcellularLocation>
        <location evidence="1">Cell membrane</location>
        <topology evidence="1">Multi-pass membrane protein</topology>
    </subcellularLocation>
</comment>
<feature type="transmembrane region" description="Helical" evidence="7">
    <location>
        <begin position="1008"/>
        <end position="1027"/>
    </location>
</feature>
<dbReference type="EMBL" id="JAGSNF010000006">
    <property type="protein sequence ID" value="MBR7742888.1"/>
    <property type="molecule type" value="Genomic_DNA"/>
</dbReference>
<protein>
    <recommendedName>
        <fullName evidence="8">ABC3 transporter permease C-terminal domain-containing protein</fullName>
    </recommendedName>
</protein>
<dbReference type="Pfam" id="PF02687">
    <property type="entry name" value="FtsX"/>
    <property type="match status" value="1"/>
</dbReference>
<evidence type="ECO:0000256" key="7">
    <source>
        <dbReference type="SAM" id="Phobius"/>
    </source>
</evidence>
<evidence type="ECO:0000256" key="3">
    <source>
        <dbReference type="ARBA" id="ARBA00022692"/>
    </source>
</evidence>
<comment type="similarity">
    <text evidence="6">Belongs to the ABC-4 integral membrane protein family.</text>
</comment>
<feature type="domain" description="ABC3 transporter permease C-terminal" evidence="8">
    <location>
        <begin position="912"/>
        <end position="1027"/>
    </location>
</feature>
<name>A0A941D706_9MICO</name>
<evidence type="ECO:0000259" key="8">
    <source>
        <dbReference type="Pfam" id="PF02687"/>
    </source>
</evidence>
<dbReference type="InterPro" id="IPR050250">
    <property type="entry name" value="Macrolide_Exporter_MacB"/>
</dbReference>
<feature type="transmembrane region" description="Helical" evidence="7">
    <location>
        <begin position="962"/>
        <end position="988"/>
    </location>
</feature>
<evidence type="ECO:0000313" key="9">
    <source>
        <dbReference type="EMBL" id="MBR7742888.1"/>
    </source>
</evidence>
<keyword evidence="3 7" id="KW-0812">Transmembrane</keyword>
<keyword evidence="4 7" id="KW-1133">Transmembrane helix</keyword>
<evidence type="ECO:0000256" key="5">
    <source>
        <dbReference type="ARBA" id="ARBA00023136"/>
    </source>
</evidence>
<feature type="transmembrane region" description="Helical" evidence="7">
    <location>
        <begin position="434"/>
        <end position="453"/>
    </location>
</feature>
<feature type="transmembrane region" description="Helical" evidence="7">
    <location>
        <begin position="12"/>
        <end position="38"/>
    </location>
</feature>
<keyword evidence="2" id="KW-1003">Cell membrane</keyword>